<dbReference type="Pfam" id="PF02077">
    <property type="entry name" value="SURF4"/>
    <property type="match status" value="1"/>
</dbReference>
<protein>
    <submittedName>
        <fullName evidence="7">Uncharacterized protein</fullName>
    </submittedName>
</protein>
<comment type="similarity">
    <text evidence="2">Belongs to the SURF4 family.</text>
</comment>
<keyword evidence="3 6" id="KW-0812">Transmembrane</keyword>
<dbReference type="InParanoid" id="A8PCF5"/>
<feature type="transmembrane region" description="Helical" evidence="6">
    <location>
        <begin position="104"/>
        <end position="125"/>
    </location>
</feature>
<dbReference type="InterPro" id="IPR002995">
    <property type="entry name" value="Surf4"/>
</dbReference>
<dbReference type="GeneID" id="6017024"/>
<keyword evidence="5 6" id="KW-0472">Membrane</keyword>
<evidence type="ECO:0000313" key="7">
    <source>
        <dbReference type="EMBL" id="EAU81440.1"/>
    </source>
</evidence>
<comment type="caution">
    <text evidence="7">The sequence shown here is derived from an EMBL/GenBank/DDBJ whole genome shotgun (WGS) entry which is preliminary data.</text>
</comment>
<keyword evidence="4 6" id="KW-1133">Transmembrane helix</keyword>
<dbReference type="GO" id="GO:0016020">
    <property type="term" value="C:membrane"/>
    <property type="evidence" value="ECO:0007669"/>
    <property type="project" value="UniProtKB-SubCell"/>
</dbReference>
<evidence type="ECO:0000256" key="1">
    <source>
        <dbReference type="ARBA" id="ARBA00004141"/>
    </source>
</evidence>
<gene>
    <name evidence="7" type="ORF">CC1G_05270</name>
</gene>
<sequence length="242" mass="26763">MPTDSALARALGRCAVLAPIVQETWYYWVKHWDVGIETVERLGFVPSSLTHAFLALDLALTTASCAAVALNVFTPYGVLGILAHKALEWIGFGFSLDHRLLHRLFALSVPPILMALCSGGVTSGIAKGEPAERHKQYLWAGRVLFVLFFIAFGYQYGKWVQMRVTLSAVCLGTYALASLGIIDLRSSTPFLVILLLAVNARNNDWWAHPVGHVRRFLKGTEFGHMLVPVGCILLLLEIERDM</sequence>
<proteinExistence type="inferred from homology"/>
<comment type="subcellular location">
    <subcellularLocation>
        <location evidence="1">Membrane</location>
        <topology evidence="1">Multi-pass membrane protein</topology>
    </subcellularLocation>
</comment>
<feature type="transmembrane region" description="Helical" evidence="6">
    <location>
        <begin position="164"/>
        <end position="182"/>
    </location>
</feature>
<evidence type="ECO:0000256" key="3">
    <source>
        <dbReference type="ARBA" id="ARBA00022692"/>
    </source>
</evidence>
<name>A8PCF5_COPC7</name>
<dbReference type="STRING" id="240176.A8PCF5"/>
<evidence type="ECO:0000256" key="5">
    <source>
        <dbReference type="ARBA" id="ARBA00023136"/>
    </source>
</evidence>
<dbReference type="EMBL" id="AACS02000011">
    <property type="protein sequence ID" value="EAU81440.1"/>
    <property type="molecule type" value="Genomic_DNA"/>
</dbReference>
<organism evidence="7 8">
    <name type="scientific">Coprinopsis cinerea (strain Okayama-7 / 130 / ATCC MYA-4618 / FGSC 9003)</name>
    <name type="common">Inky cap fungus</name>
    <name type="synonym">Hormographiella aspergillata</name>
    <dbReference type="NCBI Taxonomy" id="240176"/>
    <lineage>
        <taxon>Eukaryota</taxon>
        <taxon>Fungi</taxon>
        <taxon>Dikarya</taxon>
        <taxon>Basidiomycota</taxon>
        <taxon>Agaricomycotina</taxon>
        <taxon>Agaricomycetes</taxon>
        <taxon>Agaricomycetidae</taxon>
        <taxon>Agaricales</taxon>
        <taxon>Agaricineae</taxon>
        <taxon>Psathyrellaceae</taxon>
        <taxon>Coprinopsis</taxon>
    </lineage>
</organism>
<reference evidence="7 8" key="1">
    <citation type="journal article" date="2010" name="Proc. Natl. Acad. Sci. U.S.A.">
        <title>Insights into evolution of multicellular fungi from the assembled chromosomes of the mushroom Coprinopsis cinerea (Coprinus cinereus).</title>
        <authorList>
            <person name="Stajich J.E."/>
            <person name="Wilke S.K."/>
            <person name="Ahren D."/>
            <person name="Au C.H."/>
            <person name="Birren B.W."/>
            <person name="Borodovsky M."/>
            <person name="Burns C."/>
            <person name="Canback B."/>
            <person name="Casselton L.A."/>
            <person name="Cheng C.K."/>
            <person name="Deng J."/>
            <person name="Dietrich F.S."/>
            <person name="Fargo D.C."/>
            <person name="Farman M.L."/>
            <person name="Gathman A.C."/>
            <person name="Goldberg J."/>
            <person name="Guigo R."/>
            <person name="Hoegger P.J."/>
            <person name="Hooker J.B."/>
            <person name="Huggins A."/>
            <person name="James T.Y."/>
            <person name="Kamada T."/>
            <person name="Kilaru S."/>
            <person name="Kodira C."/>
            <person name="Kues U."/>
            <person name="Kupfer D."/>
            <person name="Kwan H.S."/>
            <person name="Lomsadze A."/>
            <person name="Li W."/>
            <person name="Lilly W.W."/>
            <person name="Ma L.J."/>
            <person name="Mackey A.J."/>
            <person name="Manning G."/>
            <person name="Martin F."/>
            <person name="Muraguchi H."/>
            <person name="Natvig D.O."/>
            <person name="Palmerini H."/>
            <person name="Ramesh M.A."/>
            <person name="Rehmeyer C.J."/>
            <person name="Roe B.A."/>
            <person name="Shenoy N."/>
            <person name="Stanke M."/>
            <person name="Ter-Hovhannisyan V."/>
            <person name="Tunlid A."/>
            <person name="Velagapudi R."/>
            <person name="Vision T.J."/>
            <person name="Zeng Q."/>
            <person name="Zolan M.E."/>
            <person name="Pukkila P.J."/>
        </authorList>
    </citation>
    <scope>NUCLEOTIDE SEQUENCE [LARGE SCALE GENOMIC DNA]</scope>
    <source>
        <strain evidence="8">Okayama-7 / 130 / ATCC MYA-4618 / FGSC 9003</strain>
    </source>
</reference>
<evidence type="ECO:0000256" key="6">
    <source>
        <dbReference type="SAM" id="Phobius"/>
    </source>
</evidence>
<feature type="transmembrane region" description="Helical" evidence="6">
    <location>
        <begin position="137"/>
        <end position="157"/>
    </location>
</feature>
<keyword evidence="8" id="KW-1185">Reference proteome</keyword>
<accession>A8PCF5</accession>
<feature type="transmembrane region" description="Helical" evidence="6">
    <location>
        <begin position="58"/>
        <end position="83"/>
    </location>
</feature>
<dbReference type="AlphaFoldDB" id="A8PCF5"/>
<dbReference type="Proteomes" id="UP000001861">
    <property type="component" value="Unassembled WGS sequence"/>
</dbReference>
<evidence type="ECO:0000313" key="8">
    <source>
        <dbReference type="Proteomes" id="UP000001861"/>
    </source>
</evidence>
<dbReference type="VEuPathDB" id="FungiDB:CC1G_05270"/>
<evidence type="ECO:0000256" key="4">
    <source>
        <dbReference type="ARBA" id="ARBA00022989"/>
    </source>
</evidence>
<dbReference type="KEGG" id="cci:CC1G_05270"/>
<evidence type="ECO:0000256" key="2">
    <source>
        <dbReference type="ARBA" id="ARBA00006945"/>
    </source>
</evidence>
<dbReference type="RefSeq" id="XP_001840384.1">
    <property type="nucleotide sequence ID" value="XM_001840332.2"/>
</dbReference>